<dbReference type="PANTHER" id="PTHR47245:SF1">
    <property type="entry name" value="FOLDASE PROTEIN PRSA"/>
    <property type="match status" value="1"/>
</dbReference>
<dbReference type="SUPFAM" id="SSF109998">
    <property type="entry name" value="Triger factor/SurA peptide-binding domain-like"/>
    <property type="match status" value="2"/>
</dbReference>
<evidence type="ECO:0000259" key="10">
    <source>
        <dbReference type="PROSITE" id="PS50198"/>
    </source>
</evidence>
<dbReference type="RefSeq" id="WP_212725485.1">
    <property type="nucleotide sequence ID" value="NZ_CP071249.1"/>
</dbReference>
<evidence type="ECO:0000256" key="8">
    <source>
        <dbReference type="SAM" id="MobiDB-lite"/>
    </source>
</evidence>
<evidence type="ECO:0000256" key="6">
    <source>
        <dbReference type="PROSITE-ProRule" id="PRU00278"/>
    </source>
</evidence>
<evidence type="ECO:0000256" key="4">
    <source>
        <dbReference type="ARBA" id="ARBA00023110"/>
    </source>
</evidence>
<reference evidence="11 12" key="1">
    <citation type="submission" date="2021-03" db="EMBL/GenBank/DDBJ databases">
        <title>Comparative Genomics and Metabolomics in the genus Turicibacter.</title>
        <authorList>
            <person name="Maki J."/>
            <person name="Looft T."/>
        </authorList>
    </citation>
    <scope>NUCLEOTIDE SEQUENCE [LARGE SCALE GENOMIC DNA]</scope>
    <source>
        <strain evidence="11 12">MMM721</strain>
    </source>
</reference>
<evidence type="ECO:0000256" key="7">
    <source>
        <dbReference type="SAM" id="Coils"/>
    </source>
</evidence>
<dbReference type="InterPro" id="IPR050245">
    <property type="entry name" value="PrsA_foldase"/>
</dbReference>
<evidence type="ECO:0000256" key="5">
    <source>
        <dbReference type="ARBA" id="ARBA00023235"/>
    </source>
</evidence>
<dbReference type="EMBL" id="CP071249">
    <property type="protein sequence ID" value="UUF05876.1"/>
    <property type="molecule type" value="Genomic_DNA"/>
</dbReference>
<feature type="region of interest" description="Disordered" evidence="8">
    <location>
        <begin position="141"/>
        <end position="169"/>
    </location>
</feature>
<feature type="signal peptide" evidence="9">
    <location>
        <begin position="1"/>
        <end position="19"/>
    </location>
</feature>
<name>A0ABY5JJ49_9FIRM</name>
<keyword evidence="3 9" id="KW-0732">Signal</keyword>
<evidence type="ECO:0000313" key="12">
    <source>
        <dbReference type="Proteomes" id="UP001058016"/>
    </source>
</evidence>
<feature type="domain" description="PpiC" evidence="10">
    <location>
        <begin position="343"/>
        <end position="437"/>
    </location>
</feature>
<dbReference type="SUPFAM" id="SSF54534">
    <property type="entry name" value="FKBP-like"/>
    <property type="match status" value="1"/>
</dbReference>
<comment type="catalytic activity">
    <reaction evidence="1">
        <text>[protein]-peptidylproline (omega=180) = [protein]-peptidylproline (omega=0)</text>
        <dbReference type="Rhea" id="RHEA:16237"/>
        <dbReference type="Rhea" id="RHEA-COMP:10747"/>
        <dbReference type="Rhea" id="RHEA-COMP:10748"/>
        <dbReference type="ChEBI" id="CHEBI:83833"/>
        <dbReference type="ChEBI" id="CHEBI:83834"/>
        <dbReference type="EC" id="5.2.1.8"/>
    </reaction>
</comment>
<keyword evidence="5 6" id="KW-0413">Isomerase</keyword>
<keyword evidence="12" id="KW-1185">Reference proteome</keyword>
<evidence type="ECO:0000313" key="11">
    <source>
        <dbReference type="EMBL" id="UUF05876.1"/>
    </source>
</evidence>
<evidence type="ECO:0000256" key="1">
    <source>
        <dbReference type="ARBA" id="ARBA00000971"/>
    </source>
</evidence>
<gene>
    <name evidence="11" type="ORF">J0J69_12710</name>
</gene>
<proteinExistence type="predicted"/>
<protein>
    <recommendedName>
        <fullName evidence="2">peptidylprolyl isomerase</fullName>
        <ecNumber evidence="2">5.2.1.8</ecNumber>
    </recommendedName>
</protein>
<dbReference type="Pfam" id="PF00639">
    <property type="entry name" value="Rotamase"/>
    <property type="match status" value="1"/>
</dbReference>
<keyword evidence="7" id="KW-0175">Coiled coil</keyword>
<dbReference type="InterPro" id="IPR027304">
    <property type="entry name" value="Trigger_fact/SurA_dom_sf"/>
</dbReference>
<dbReference type="Proteomes" id="UP001058016">
    <property type="component" value="Chromosome"/>
</dbReference>
<evidence type="ECO:0000256" key="3">
    <source>
        <dbReference type="ARBA" id="ARBA00022729"/>
    </source>
</evidence>
<evidence type="ECO:0000256" key="2">
    <source>
        <dbReference type="ARBA" id="ARBA00013194"/>
    </source>
</evidence>
<evidence type="ECO:0000256" key="9">
    <source>
        <dbReference type="SAM" id="SignalP"/>
    </source>
</evidence>
<dbReference type="PROSITE" id="PS50198">
    <property type="entry name" value="PPIC_PPIASE_2"/>
    <property type="match status" value="1"/>
</dbReference>
<keyword evidence="4 6" id="KW-0697">Rotamase</keyword>
<dbReference type="PANTHER" id="PTHR47245">
    <property type="entry name" value="PEPTIDYLPROLYL ISOMERASE"/>
    <property type="match status" value="1"/>
</dbReference>
<dbReference type="Gene3D" id="3.10.50.40">
    <property type="match status" value="1"/>
</dbReference>
<sequence>MKKYFLVTAALATTLLLGACSNKDEIGMKLPNGNDNFITSDVANITKQQVFDEMVTDAGLSALLDLVDYDVLSTKYEIDTAKVDSAIDMYKQMHPEFEDFLLAQGFKNEEALRQYLELNLYREAAARAAVTVTDEEIQTAYDEKYKKDEEAESTEESESTNSEETKEIPTLEEVKDELTETLIQNKLTDEFIVATLATEREAAGFVLTNDFLETQYKEISTTYEESKETNSSIIAKITDHEYTVEQLYDELVPAYGLSDGISLVDEQILEKKYPVDKKEVKELIDQFKVAYGTNYYQAMESAGLKTDEEIYNYFKLAQLQDAALAEAYPITDEMLQKLYDETLPKISARHILVADEETAKEIIAKLDAAEDKEATFKELAGEYGTDGTKENGGDLGTFGQGEMVAEFENAAYALEVGHYSTEPVKTQFGYHVIYKYAENEKASFEDMKEELEQTAKKQEYTQLRLETLLIKFRSEANFKFTDEFLQKRYETIVANIEESAAQESAAQEEAAK</sequence>
<accession>A0ABY5JJ49</accession>
<organism evidence="11 12">
    <name type="scientific">Turicibacter bilis</name>
    <dbReference type="NCBI Taxonomy" id="2735723"/>
    <lineage>
        <taxon>Bacteria</taxon>
        <taxon>Bacillati</taxon>
        <taxon>Bacillota</taxon>
        <taxon>Erysipelotrichia</taxon>
        <taxon>Erysipelotrichales</taxon>
        <taxon>Turicibacteraceae</taxon>
        <taxon>Turicibacter</taxon>
    </lineage>
</organism>
<dbReference type="InterPro" id="IPR046357">
    <property type="entry name" value="PPIase_dom_sf"/>
</dbReference>
<dbReference type="PROSITE" id="PS51257">
    <property type="entry name" value="PROKAR_LIPOPROTEIN"/>
    <property type="match status" value="1"/>
</dbReference>
<dbReference type="EC" id="5.2.1.8" evidence="2"/>
<dbReference type="InterPro" id="IPR000297">
    <property type="entry name" value="PPIase_PpiC"/>
</dbReference>
<feature type="chain" id="PRO_5045936239" description="peptidylprolyl isomerase" evidence="9">
    <location>
        <begin position="20"/>
        <end position="512"/>
    </location>
</feature>
<dbReference type="GO" id="GO:0016853">
    <property type="term" value="F:isomerase activity"/>
    <property type="evidence" value="ECO:0007669"/>
    <property type="project" value="UniProtKB-KW"/>
</dbReference>
<feature type="coiled-coil region" evidence="7">
    <location>
        <begin position="434"/>
        <end position="461"/>
    </location>
</feature>